<proteinExistence type="inferred from homology"/>
<dbReference type="SUPFAM" id="SSF117916">
    <property type="entry name" value="Fe-S cluster assembly (FSCA) domain-like"/>
    <property type="match status" value="1"/>
</dbReference>
<dbReference type="PANTHER" id="PTHR12377">
    <property type="entry name" value="CYTOSOLIC IRON-SULFUR ASSEMBLY COMPONENT 2B-RELATED"/>
    <property type="match status" value="1"/>
</dbReference>
<dbReference type="InterPro" id="IPR034904">
    <property type="entry name" value="FSCA_dom_sf"/>
</dbReference>
<dbReference type="EMBL" id="JAGKQM010000014">
    <property type="protein sequence ID" value="KAH0883551.1"/>
    <property type="molecule type" value="Genomic_DNA"/>
</dbReference>
<dbReference type="InterPro" id="IPR039796">
    <property type="entry name" value="MIP18"/>
</dbReference>
<keyword evidence="4" id="KW-1185">Reference proteome</keyword>
<evidence type="ECO:0000256" key="1">
    <source>
        <dbReference type="ARBA" id="ARBA00010381"/>
    </source>
</evidence>
<dbReference type="PANTHER" id="PTHR12377:SF3">
    <property type="entry name" value="PROTEIN AE7-LIKE 1"/>
    <property type="match status" value="1"/>
</dbReference>
<evidence type="ECO:0000256" key="2">
    <source>
        <dbReference type="SAM" id="MobiDB-lite"/>
    </source>
</evidence>
<reference evidence="3 4" key="1">
    <citation type="submission" date="2021-05" db="EMBL/GenBank/DDBJ databases">
        <title>Genome Assembly of Synthetic Allotetraploid Brassica napus Reveals Homoeologous Exchanges between Subgenomes.</title>
        <authorList>
            <person name="Davis J.T."/>
        </authorList>
    </citation>
    <scope>NUCLEOTIDE SEQUENCE [LARGE SCALE GENOMIC DNA]</scope>
    <source>
        <strain evidence="4">cv. Da-Ae</strain>
        <tissue evidence="3">Seedling</tissue>
    </source>
</reference>
<name>A0ABQ7ZUA4_BRANA</name>
<evidence type="ECO:0000313" key="3">
    <source>
        <dbReference type="EMBL" id="KAH0883551.1"/>
    </source>
</evidence>
<dbReference type="Proteomes" id="UP000824890">
    <property type="component" value="Unassembled WGS sequence"/>
</dbReference>
<accession>A0ABQ7ZUA4</accession>
<dbReference type="Gene3D" id="3.30.300.130">
    <property type="entry name" value="Fe-S cluster assembly (FSCA)"/>
    <property type="match status" value="1"/>
</dbReference>
<organism evidence="3 4">
    <name type="scientific">Brassica napus</name>
    <name type="common">Rape</name>
    <dbReference type="NCBI Taxonomy" id="3708"/>
    <lineage>
        <taxon>Eukaryota</taxon>
        <taxon>Viridiplantae</taxon>
        <taxon>Streptophyta</taxon>
        <taxon>Embryophyta</taxon>
        <taxon>Tracheophyta</taxon>
        <taxon>Spermatophyta</taxon>
        <taxon>Magnoliopsida</taxon>
        <taxon>eudicotyledons</taxon>
        <taxon>Gunneridae</taxon>
        <taxon>Pentapetalae</taxon>
        <taxon>rosids</taxon>
        <taxon>malvids</taxon>
        <taxon>Brassicales</taxon>
        <taxon>Brassicaceae</taxon>
        <taxon>Brassiceae</taxon>
        <taxon>Brassica</taxon>
    </lineage>
</organism>
<protein>
    <recommendedName>
        <fullName evidence="5">MIP18 family-like domain-containing protein</fullName>
    </recommendedName>
</protein>
<comment type="similarity">
    <text evidence="1">Belongs to the MIP18 family.</text>
</comment>
<feature type="region of interest" description="Disordered" evidence="2">
    <location>
        <begin position="1"/>
        <end position="28"/>
    </location>
</feature>
<evidence type="ECO:0008006" key="5">
    <source>
        <dbReference type="Google" id="ProtNLM"/>
    </source>
</evidence>
<evidence type="ECO:0000313" key="4">
    <source>
        <dbReference type="Proteomes" id="UP000824890"/>
    </source>
</evidence>
<feature type="non-terminal residue" evidence="3">
    <location>
        <position position="117"/>
    </location>
</feature>
<comment type="caution">
    <text evidence="3">The sequence shown here is derived from an EMBL/GenBank/DDBJ whole genome shotgun (WGS) entry which is preliminary data.</text>
</comment>
<sequence>MLKTLKKGTDDKKKKSEKKKRVCGESPSFLSHSDNISSVTAAVDFDTSSSSSHRPCCVNPRITFTPTIQHCSMATIIGLCLRTKLKECLPLHYNVDIRVSPGSHADEQLNDKERLGS</sequence>
<gene>
    <name evidence="3" type="ORF">HID58_059647</name>
</gene>